<dbReference type="AlphaFoldDB" id="A0A267DS68"/>
<name>A0A267DS68_9PLAT</name>
<gene>
    <name evidence="1" type="ORF">BOX15_Mlig001290g8</name>
</gene>
<protein>
    <submittedName>
        <fullName evidence="1">Uncharacterized protein</fullName>
    </submittedName>
</protein>
<keyword evidence="2" id="KW-1185">Reference proteome</keyword>
<evidence type="ECO:0000313" key="2">
    <source>
        <dbReference type="Proteomes" id="UP000215902"/>
    </source>
</evidence>
<evidence type="ECO:0000313" key="1">
    <source>
        <dbReference type="EMBL" id="PAA52140.1"/>
    </source>
</evidence>
<comment type="caution">
    <text evidence="1">The sequence shown here is derived from an EMBL/GenBank/DDBJ whole genome shotgun (WGS) entry which is preliminary data.</text>
</comment>
<accession>A0A267DS68</accession>
<dbReference type="EMBL" id="NIVC01003294">
    <property type="protein sequence ID" value="PAA52140.1"/>
    <property type="molecule type" value="Genomic_DNA"/>
</dbReference>
<dbReference type="Proteomes" id="UP000215902">
    <property type="component" value="Unassembled WGS sequence"/>
</dbReference>
<reference evidence="1 2" key="1">
    <citation type="submission" date="2017-06" db="EMBL/GenBank/DDBJ databases">
        <title>A platform for efficient transgenesis in Macrostomum lignano, a flatworm model organism for stem cell research.</title>
        <authorList>
            <person name="Berezikov E."/>
        </authorList>
    </citation>
    <scope>NUCLEOTIDE SEQUENCE [LARGE SCALE GENOMIC DNA]</scope>
    <source>
        <strain evidence="1">DV1</strain>
        <tissue evidence="1">Whole organism</tissue>
    </source>
</reference>
<sequence length="82" mass="9415">MMWRTMVKLAAFSVLPFPFKNNVSKIQKLLKDACFVALWHQFLNSRILLAVYHLSPKHNCFVHKLCMQCSSVAGSRTQFSAV</sequence>
<proteinExistence type="predicted"/>
<organism evidence="1 2">
    <name type="scientific">Macrostomum lignano</name>
    <dbReference type="NCBI Taxonomy" id="282301"/>
    <lineage>
        <taxon>Eukaryota</taxon>
        <taxon>Metazoa</taxon>
        <taxon>Spiralia</taxon>
        <taxon>Lophotrochozoa</taxon>
        <taxon>Platyhelminthes</taxon>
        <taxon>Rhabditophora</taxon>
        <taxon>Macrostomorpha</taxon>
        <taxon>Macrostomida</taxon>
        <taxon>Macrostomidae</taxon>
        <taxon>Macrostomum</taxon>
    </lineage>
</organism>